<dbReference type="RefSeq" id="XP_013756561.1">
    <property type="nucleotide sequence ID" value="XM_013901107.1"/>
</dbReference>
<feature type="compositionally biased region" description="Low complexity" evidence="1">
    <location>
        <begin position="553"/>
        <end position="569"/>
    </location>
</feature>
<reference evidence="2 3" key="1">
    <citation type="submission" date="2010-05" db="EMBL/GenBank/DDBJ databases">
        <title>The Genome Sequence of Thecamonas trahens ATCC 50062.</title>
        <authorList>
            <consortium name="The Broad Institute Genome Sequencing Platform"/>
            <person name="Russ C."/>
            <person name="Cuomo C."/>
            <person name="Shea T."/>
            <person name="Young S.K."/>
            <person name="Zeng Q."/>
            <person name="Koehrsen M."/>
            <person name="Haas B."/>
            <person name="Borodovsky M."/>
            <person name="Guigo R."/>
            <person name="Alvarado L."/>
            <person name="Berlin A."/>
            <person name="Bochicchio J."/>
            <person name="Borenstein D."/>
            <person name="Chapman S."/>
            <person name="Chen Z."/>
            <person name="Freedman E."/>
            <person name="Gellesch M."/>
            <person name="Goldberg J."/>
            <person name="Griggs A."/>
            <person name="Gujja S."/>
            <person name="Heilman E."/>
            <person name="Heiman D."/>
            <person name="Hepburn T."/>
            <person name="Howarth C."/>
            <person name="Jen D."/>
            <person name="Larson L."/>
            <person name="Mehta T."/>
            <person name="Park D."/>
            <person name="Pearson M."/>
            <person name="Roberts A."/>
            <person name="Saif S."/>
            <person name="Shenoy N."/>
            <person name="Sisk P."/>
            <person name="Stolte C."/>
            <person name="Sykes S."/>
            <person name="Thomson T."/>
            <person name="Walk T."/>
            <person name="White J."/>
            <person name="Yandava C."/>
            <person name="Burger G."/>
            <person name="Gray M.W."/>
            <person name="Holland P.W.H."/>
            <person name="King N."/>
            <person name="Lang F.B.F."/>
            <person name="Roger A.J."/>
            <person name="Ruiz-Trillo I."/>
            <person name="Lander E."/>
            <person name="Nusbaum C."/>
        </authorList>
    </citation>
    <scope>NUCLEOTIDE SEQUENCE [LARGE SCALE GENOMIC DNA]</scope>
    <source>
        <strain evidence="2 3">ATCC 50062</strain>
    </source>
</reference>
<feature type="region of interest" description="Disordered" evidence="1">
    <location>
        <begin position="471"/>
        <end position="491"/>
    </location>
</feature>
<dbReference type="eggNOG" id="ENOG502SQJM">
    <property type="taxonomic scope" value="Eukaryota"/>
</dbReference>
<dbReference type="AlphaFoldDB" id="A0A0L0DFD6"/>
<dbReference type="STRING" id="461836.A0A0L0DFD6"/>
<dbReference type="EMBL" id="GL349464">
    <property type="protein sequence ID" value="KNC51057.1"/>
    <property type="molecule type" value="Genomic_DNA"/>
</dbReference>
<keyword evidence="3" id="KW-1185">Reference proteome</keyword>
<name>A0A0L0DFD6_THETB</name>
<proteinExistence type="predicted"/>
<dbReference type="Pfam" id="PF07065">
    <property type="entry name" value="D123"/>
    <property type="match status" value="1"/>
</dbReference>
<protein>
    <recommendedName>
        <fullName evidence="4">Cell division cycle protein 123</fullName>
    </recommendedName>
</protein>
<dbReference type="GeneID" id="25569945"/>
<evidence type="ECO:0008006" key="4">
    <source>
        <dbReference type="Google" id="ProtNLM"/>
    </source>
</evidence>
<evidence type="ECO:0000256" key="1">
    <source>
        <dbReference type="SAM" id="MobiDB-lite"/>
    </source>
</evidence>
<sequence length="569" mass="61132">MNDAYHLPHWHSVLWAAGKTPAAVTIPLSVPEGRALVAAYRARALYARGAEPHLDGLADRIDAALASMASELGSSPAAFVRLTTRSPKDAVLRSPALQAWLNEAFREAAVVCTDADADADARQINADTIGWYAAMVDAMRIESAATALDLLVDSHRVFTDVSRWLAARDAGQTDGAGAGMGVVVRNWLPIAPVTEFRAFVRRNVLVAVSQYIDVVCFPELAVPGAADLVGRRATAAVNDLLPLLETLSFPDDSVVLDLVLPLDDDAQAFVIECNPYTVKTGPALFDWKQDAPLLLADDPAAVVAAAGGPEVRLITSLAQRRMKGFINPRADHLAVQARVSVRDALASARSRLNTLELLAKTAASQALAAPAPPVPHRPPVEDYAPRRDVMPHIVPEPLPHYRLGGTCRINVARALDAATRPLPSSRYVATRPWRPQYSSSFRHPDDPVPSWRREAQTMVTSRRLLSSSIPLASRPLGVPSDPHLGSDSYLGPRPSEYLFRRTFRRSPSPTSPESNKAVLAQVADLASRVEALHASLKPPPSPPSPVSSRRDGSATLASSLLSVSQLPSS</sequence>
<accession>A0A0L0DFD6</accession>
<dbReference type="OrthoDB" id="360540at2759"/>
<evidence type="ECO:0000313" key="2">
    <source>
        <dbReference type="EMBL" id="KNC51057.1"/>
    </source>
</evidence>
<dbReference type="Proteomes" id="UP000054408">
    <property type="component" value="Unassembled WGS sequence"/>
</dbReference>
<evidence type="ECO:0000313" key="3">
    <source>
        <dbReference type="Proteomes" id="UP000054408"/>
    </source>
</evidence>
<dbReference type="InterPro" id="IPR009772">
    <property type="entry name" value="CDC123"/>
</dbReference>
<organism evidence="2 3">
    <name type="scientific">Thecamonas trahens ATCC 50062</name>
    <dbReference type="NCBI Taxonomy" id="461836"/>
    <lineage>
        <taxon>Eukaryota</taxon>
        <taxon>Apusozoa</taxon>
        <taxon>Apusomonadida</taxon>
        <taxon>Apusomonadidae</taxon>
        <taxon>Thecamonas</taxon>
    </lineage>
</organism>
<feature type="region of interest" description="Disordered" evidence="1">
    <location>
        <begin position="530"/>
        <end position="569"/>
    </location>
</feature>
<gene>
    <name evidence="2" type="ORF">AMSG_12030</name>
</gene>